<organism evidence="2 3">
    <name type="scientific">Liparis tanakae</name>
    <name type="common">Tanaka's snailfish</name>
    <dbReference type="NCBI Taxonomy" id="230148"/>
    <lineage>
        <taxon>Eukaryota</taxon>
        <taxon>Metazoa</taxon>
        <taxon>Chordata</taxon>
        <taxon>Craniata</taxon>
        <taxon>Vertebrata</taxon>
        <taxon>Euteleostomi</taxon>
        <taxon>Actinopterygii</taxon>
        <taxon>Neopterygii</taxon>
        <taxon>Teleostei</taxon>
        <taxon>Neoteleostei</taxon>
        <taxon>Acanthomorphata</taxon>
        <taxon>Eupercaria</taxon>
        <taxon>Perciformes</taxon>
        <taxon>Cottioidei</taxon>
        <taxon>Cottales</taxon>
        <taxon>Liparidae</taxon>
        <taxon>Liparis</taxon>
    </lineage>
</organism>
<proteinExistence type="predicted"/>
<dbReference type="EMBL" id="SRLO01001497">
    <property type="protein sequence ID" value="TNN37361.1"/>
    <property type="molecule type" value="Genomic_DNA"/>
</dbReference>
<dbReference type="Proteomes" id="UP000314294">
    <property type="component" value="Unassembled WGS sequence"/>
</dbReference>
<evidence type="ECO:0000313" key="3">
    <source>
        <dbReference type="Proteomes" id="UP000314294"/>
    </source>
</evidence>
<evidence type="ECO:0000256" key="1">
    <source>
        <dbReference type="SAM" id="MobiDB-lite"/>
    </source>
</evidence>
<dbReference type="AlphaFoldDB" id="A0A4Z2F971"/>
<sequence length="189" mass="19922">MLSETLGKSGPEFGFRGASRKVKRSDEEGQRPVTERQLDESCLGFSACPPGDLTAAALPGRRRGANPLAPPQVNTGISAVTFGNNAGGQLELAQGKGGQNETERETHDFVANSQSPSDMRRFIDVSARIPFPSSKGIAASRGLPSVGTGNSSDYLARVPPCLQPSKASQQQVLGIKISVVSFRLWGLIG</sequence>
<gene>
    <name evidence="2" type="ORF">EYF80_052470</name>
</gene>
<feature type="region of interest" description="Disordered" evidence="1">
    <location>
        <begin position="1"/>
        <end position="47"/>
    </location>
</feature>
<feature type="region of interest" description="Disordered" evidence="1">
    <location>
        <begin position="53"/>
        <end position="72"/>
    </location>
</feature>
<name>A0A4Z2F971_9TELE</name>
<feature type="compositionally biased region" description="Basic and acidic residues" evidence="1">
    <location>
        <begin position="24"/>
        <end position="39"/>
    </location>
</feature>
<accession>A0A4Z2F971</accession>
<evidence type="ECO:0000313" key="2">
    <source>
        <dbReference type="EMBL" id="TNN37361.1"/>
    </source>
</evidence>
<keyword evidence="3" id="KW-1185">Reference proteome</keyword>
<reference evidence="2 3" key="1">
    <citation type="submission" date="2019-03" db="EMBL/GenBank/DDBJ databases">
        <title>First draft genome of Liparis tanakae, snailfish: a comprehensive survey of snailfish specific genes.</title>
        <authorList>
            <person name="Kim W."/>
            <person name="Song I."/>
            <person name="Jeong J.-H."/>
            <person name="Kim D."/>
            <person name="Kim S."/>
            <person name="Ryu S."/>
            <person name="Song J.Y."/>
            <person name="Lee S.K."/>
        </authorList>
    </citation>
    <scope>NUCLEOTIDE SEQUENCE [LARGE SCALE GENOMIC DNA]</scope>
    <source>
        <tissue evidence="2">Muscle</tissue>
    </source>
</reference>
<protein>
    <submittedName>
        <fullName evidence="2">Uncharacterized protein</fullName>
    </submittedName>
</protein>
<comment type="caution">
    <text evidence="2">The sequence shown here is derived from an EMBL/GenBank/DDBJ whole genome shotgun (WGS) entry which is preliminary data.</text>
</comment>